<evidence type="ECO:0000259" key="3">
    <source>
        <dbReference type="Pfam" id="PF12849"/>
    </source>
</evidence>
<dbReference type="OrthoDB" id="9790048at2"/>
<feature type="domain" description="PBP" evidence="3">
    <location>
        <begin position="26"/>
        <end position="339"/>
    </location>
</feature>
<dbReference type="PANTHER" id="PTHR30570">
    <property type="entry name" value="PERIPLASMIC PHOSPHATE BINDING COMPONENT OF PHOSPHATE ABC TRANSPORTER"/>
    <property type="match status" value="1"/>
</dbReference>
<dbReference type="RefSeq" id="WP_135944448.1">
    <property type="nucleotide sequence ID" value="NZ_BMEI01000002.1"/>
</dbReference>
<feature type="chain" id="PRO_5020984214" evidence="2">
    <location>
        <begin position="25"/>
        <end position="378"/>
    </location>
</feature>
<evidence type="ECO:0000256" key="1">
    <source>
        <dbReference type="ARBA" id="ARBA00022729"/>
    </source>
</evidence>
<proteinExistence type="predicted"/>
<dbReference type="Gene3D" id="3.40.190.10">
    <property type="entry name" value="Periplasmic binding protein-like II"/>
    <property type="match status" value="2"/>
</dbReference>
<dbReference type="InterPro" id="IPR050811">
    <property type="entry name" value="Phosphate_ABC_transporter"/>
</dbReference>
<dbReference type="EMBL" id="SRXV01000002">
    <property type="protein sequence ID" value="TGY92877.1"/>
    <property type="molecule type" value="Genomic_DNA"/>
</dbReference>
<keyword evidence="1 2" id="KW-0732">Signal</keyword>
<keyword evidence="5" id="KW-1185">Reference proteome</keyword>
<organism evidence="4 5">
    <name type="scientific">Marinicauda pacifica</name>
    <dbReference type="NCBI Taxonomy" id="1133559"/>
    <lineage>
        <taxon>Bacteria</taxon>
        <taxon>Pseudomonadati</taxon>
        <taxon>Pseudomonadota</taxon>
        <taxon>Alphaproteobacteria</taxon>
        <taxon>Maricaulales</taxon>
        <taxon>Maricaulaceae</taxon>
        <taxon>Marinicauda</taxon>
    </lineage>
</organism>
<name>A0A4S2HAD0_9PROT</name>
<sequence length="378" mass="40001">MKNRLLLAAAAAACTAAGLAGAHAVQNRDVLRVVGSSTVFPFTTAVAENFGARTNFPTPVVESTGTGGGMNLFCAGVGTNHPDITGASRRIKASEFERCRNNGVTEITEIMIGYDGIIIGNSSAAPATEMDRSDLFLALAAEIPAPVDAHGELLVTESGALRPGASFSQVAGYSCETIVANPHTRWSDVSPALPNEIIEVYGPPPTSGTRDAFVELGLHPGAEEIECLHTMSQSDADRFNAIASRIREDGRWIDSGENDNTIVQTLANTPTAFGIFGYSFLEQNGDRIEGVVVEGVEPTYDAISDGDYPISRSMYVYVKNQHADVVPGVREFVTELTSEDAWGPFGYLAERGLIALPDQARASEAASGRALTAMDAPE</sequence>
<dbReference type="Proteomes" id="UP000305451">
    <property type="component" value="Unassembled WGS sequence"/>
</dbReference>
<dbReference type="AlphaFoldDB" id="A0A4S2HAD0"/>
<evidence type="ECO:0000313" key="4">
    <source>
        <dbReference type="EMBL" id="TGY92877.1"/>
    </source>
</evidence>
<dbReference type="SUPFAM" id="SSF53850">
    <property type="entry name" value="Periplasmic binding protein-like II"/>
    <property type="match status" value="1"/>
</dbReference>
<protein>
    <submittedName>
        <fullName evidence="4">Phosphate ABC transporter substrate-binding protein</fullName>
    </submittedName>
</protein>
<evidence type="ECO:0000313" key="5">
    <source>
        <dbReference type="Proteomes" id="UP000305451"/>
    </source>
</evidence>
<reference evidence="4 5" key="1">
    <citation type="journal article" date="2013" name="Int. J. Syst. Evol. Microbiol.">
        <title>Marinicauda pacifica gen. nov., sp. nov., a prosthecate alphaproteobacterium of the family Hyphomonadaceae isolated from deep seawater.</title>
        <authorList>
            <person name="Zhang X.Y."/>
            <person name="Li G.W."/>
            <person name="Wang C.S."/>
            <person name="Zhang Y.J."/>
            <person name="Xu X.W."/>
            <person name="Li H."/>
            <person name="Liu A."/>
            <person name="Liu C."/>
            <person name="Xie B.B."/>
            <person name="Qin Q.L."/>
            <person name="Xu Z."/>
            <person name="Chen X.L."/>
            <person name="Zhou B.C."/>
            <person name="Zhang Y.Z."/>
        </authorList>
    </citation>
    <scope>NUCLEOTIDE SEQUENCE [LARGE SCALE GENOMIC DNA]</scope>
    <source>
        <strain evidence="4 5">P-1 km-3</strain>
    </source>
</reference>
<evidence type="ECO:0000256" key="2">
    <source>
        <dbReference type="SAM" id="SignalP"/>
    </source>
</evidence>
<dbReference type="Pfam" id="PF12849">
    <property type="entry name" value="PBP_like_2"/>
    <property type="match status" value="1"/>
</dbReference>
<dbReference type="PANTHER" id="PTHR30570:SF1">
    <property type="entry name" value="PHOSPHATE-BINDING PROTEIN PSTS"/>
    <property type="match status" value="1"/>
</dbReference>
<gene>
    <name evidence="4" type="ORF">E5162_07345</name>
</gene>
<accession>A0A4S2HAD0</accession>
<comment type="caution">
    <text evidence="4">The sequence shown here is derived from an EMBL/GenBank/DDBJ whole genome shotgun (WGS) entry which is preliminary data.</text>
</comment>
<feature type="signal peptide" evidence="2">
    <location>
        <begin position="1"/>
        <end position="24"/>
    </location>
</feature>
<dbReference type="InterPro" id="IPR024370">
    <property type="entry name" value="PBP_domain"/>
</dbReference>